<gene>
    <name evidence="1" type="ORF">NCI00_20800</name>
</gene>
<dbReference type="EMBL" id="JAMZEL010000010">
    <property type="protein sequence ID" value="MCP1384888.1"/>
    <property type="molecule type" value="Genomic_DNA"/>
</dbReference>
<organism evidence="1 2">
    <name type="scientific">Runella salmonicolor</name>
    <dbReference type="NCBI Taxonomy" id="2950278"/>
    <lineage>
        <taxon>Bacteria</taxon>
        <taxon>Pseudomonadati</taxon>
        <taxon>Bacteroidota</taxon>
        <taxon>Cytophagia</taxon>
        <taxon>Cytophagales</taxon>
        <taxon>Spirosomataceae</taxon>
        <taxon>Runella</taxon>
    </lineage>
</organism>
<dbReference type="Pfam" id="PF19666">
    <property type="entry name" value="DUF6169"/>
    <property type="match status" value="1"/>
</dbReference>
<accession>A0ABT1FW39</accession>
<dbReference type="InterPro" id="IPR046167">
    <property type="entry name" value="DUF6169"/>
</dbReference>
<comment type="caution">
    <text evidence="1">The sequence shown here is derived from an EMBL/GenBank/DDBJ whole genome shotgun (WGS) entry which is preliminary data.</text>
</comment>
<keyword evidence="2" id="KW-1185">Reference proteome</keyword>
<reference evidence="1 2" key="1">
    <citation type="submission" date="2022-06" db="EMBL/GenBank/DDBJ databases">
        <title>Runella sp. S5 genome sequencing.</title>
        <authorList>
            <person name="Park S."/>
        </authorList>
    </citation>
    <scope>NUCLEOTIDE SEQUENCE [LARGE SCALE GENOMIC DNA]</scope>
    <source>
        <strain evidence="1 2">S5</strain>
    </source>
</reference>
<sequence>MREELSSYNPYKYEGKIGTNALDYTFVTDVGIKYQVYFIHSQGDFPAHPHLDNQTYTFGFGPSVEQSTPLPAAPRAGIDKRVKDTIIDILRKILQGDKDMALLYICSSGGDRQSAARNRLFNAWLREKDPKALFGLQITVHTLKVDDTYMSILVRDDNEYYTDFEEAIAIFREQIKNK</sequence>
<evidence type="ECO:0000313" key="2">
    <source>
        <dbReference type="Proteomes" id="UP001204772"/>
    </source>
</evidence>
<evidence type="ECO:0000313" key="1">
    <source>
        <dbReference type="EMBL" id="MCP1384888.1"/>
    </source>
</evidence>
<name>A0ABT1FW39_9BACT</name>
<dbReference type="RefSeq" id="WP_253530831.1">
    <property type="nucleotide sequence ID" value="NZ_JAMZEL010000010.1"/>
</dbReference>
<protein>
    <submittedName>
        <fullName evidence="1">DUF6169 family protein</fullName>
    </submittedName>
</protein>
<dbReference type="Proteomes" id="UP001204772">
    <property type="component" value="Unassembled WGS sequence"/>
</dbReference>
<proteinExistence type="predicted"/>